<dbReference type="EMBL" id="BSXT01004448">
    <property type="protein sequence ID" value="GMF57918.1"/>
    <property type="molecule type" value="Genomic_DNA"/>
</dbReference>
<proteinExistence type="predicted"/>
<organism evidence="1 2">
    <name type="scientific">Phytophthora fragariaefolia</name>
    <dbReference type="NCBI Taxonomy" id="1490495"/>
    <lineage>
        <taxon>Eukaryota</taxon>
        <taxon>Sar</taxon>
        <taxon>Stramenopiles</taxon>
        <taxon>Oomycota</taxon>
        <taxon>Peronosporomycetes</taxon>
        <taxon>Peronosporales</taxon>
        <taxon>Peronosporaceae</taxon>
        <taxon>Phytophthora</taxon>
    </lineage>
</organism>
<sequence>MWRLLECCPRNVAEGGAVLWGKSSSATSCPIWGKSSVEVAADGTPDAKVLGDQPTGNDACAAYGMAETTQMADNEAEDAPHRPETIPAEGVTVVAMQVTTAEVDTAKRLMSTGVKL</sequence>
<dbReference type="AlphaFoldDB" id="A0A9W7D8R0"/>
<name>A0A9W7D8R0_9STRA</name>
<comment type="caution">
    <text evidence="1">The sequence shown here is derived from an EMBL/GenBank/DDBJ whole genome shotgun (WGS) entry which is preliminary data.</text>
</comment>
<protein>
    <submittedName>
        <fullName evidence="1">Unnamed protein product</fullName>
    </submittedName>
</protein>
<reference evidence="1" key="1">
    <citation type="submission" date="2023-04" db="EMBL/GenBank/DDBJ databases">
        <title>Phytophthora fragariaefolia NBRC 109709.</title>
        <authorList>
            <person name="Ichikawa N."/>
            <person name="Sato H."/>
            <person name="Tonouchi N."/>
        </authorList>
    </citation>
    <scope>NUCLEOTIDE SEQUENCE</scope>
    <source>
        <strain evidence="1">NBRC 109709</strain>
    </source>
</reference>
<evidence type="ECO:0000313" key="1">
    <source>
        <dbReference type="EMBL" id="GMF57918.1"/>
    </source>
</evidence>
<accession>A0A9W7D8R0</accession>
<gene>
    <name evidence="1" type="ORF">Pfra01_002483000</name>
</gene>
<dbReference type="Proteomes" id="UP001165121">
    <property type="component" value="Unassembled WGS sequence"/>
</dbReference>
<keyword evidence="2" id="KW-1185">Reference proteome</keyword>
<evidence type="ECO:0000313" key="2">
    <source>
        <dbReference type="Proteomes" id="UP001165121"/>
    </source>
</evidence>